<dbReference type="EMBL" id="JAJVDC020000396">
    <property type="protein sequence ID" value="KAL1614354.1"/>
    <property type="molecule type" value="Genomic_DNA"/>
</dbReference>
<dbReference type="Gene3D" id="1.10.510.10">
    <property type="entry name" value="Transferase(Phosphotransferase) domain 1"/>
    <property type="match status" value="1"/>
</dbReference>
<keyword evidence="3" id="KW-1185">Reference proteome</keyword>
<feature type="domain" description="Protein kinase" evidence="1">
    <location>
        <begin position="14"/>
        <end position="364"/>
    </location>
</feature>
<dbReference type="Proteomes" id="UP001521116">
    <property type="component" value="Unassembled WGS sequence"/>
</dbReference>
<dbReference type="SUPFAM" id="SSF56112">
    <property type="entry name" value="Protein kinase-like (PK-like)"/>
    <property type="match status" value="1"/>
</dbReference>
<evidence type="ECO:0000313" key="3">
    <source>
        <dbReference type="Proteomes" id="UP001521116"/>
    </source>
</evidence>
<evidence type="ECO:0000313" key="2">
    <source>
        <dbReference type="EMBL" id="KAL1614354.1"/>
    </source>
</evidence>
<dbReference type="PANTHER" id="PTHR44167">
    <property type="entry name" value="OVARIAN-SPECIFIC SERINE/THREONINE-PROTEIN KINASE LOK-RELATED"/>
    <property type="match status" value="1"/>
</dbReference>
<evidence type="ECO:0000259" key="1">
    <source>
        <dbReference type="PROSITE" id="PS50011"/>
    </source>
</evidence>
<comment type="caution">
    <text evidence="2">The sequence shown here is derived from an EMBL/GenBank/DDBJ whole genome shotgun (WGS) entry which is preliminary data.</text>
</comment>
<dbReference type="InterPro" id="IPR000719">
    <property type="entry name" value="Prot_kinase_dom"/>
</dbReference>
<proteinExistence type="predicted"/>
<gene>
    <name evidence="2" type="ORF">SLS56_012127</name>
</gene>
<organism evidence="2 3">
    <name type="scientific">Neofusicoccum ribis</name>
    <dbReference type="NCBI Taxonomy" id="45134"/>
    <lineage>
        <taxon>Eukaryota</taxon>
        <taxon>Fungi</taxon>
        <taxon>Dikarya</taxon>
        <taxon>Ascomycota</taxon>
        <taxon>Pezizomycotina</taxon>
        <taxon>Dothideomycetes</taxon>
        <taxon>Dothideomycetes incertae sedis</taxon>
        <taxon>Botryosphaeriales</taxon>
        <taxon>Botryosphaeriaceae</taxon>
        <taxon>Neofusicoccum</taxon>
    </lineage>
</organism>
<reference evidence="2 3" key="1">
    <citation type="submission" date="2024-02" db="EMBL/GenBank/DDBJ databases">
        <title>De novo assembly and annotation of 12 fungi associated with fruit tree decline syndrome in Ontario, Canada.</title>
        <authorList>
            <person name="Sulman M."/>
            <person name="Ellouze W."/>
            <person name="Ilyukhin E."/>
        </authorList>
    </citation>
    <scope>NUCLEOTIDE SEQUENCE [LARGE SCALE GENOMIC DNA]</scope>
    <source>
        <strain evidence="2 3">M1-105</strain>
    </source>
</reference>
<accession>A0ABR3S9P2</accession>
<sequence length="372" mass="41437">MRPLLRPILTETKISSISRAMSLSRGQVLPGARWDYSVIEPLRGDGTHTSTAFKARIVPKRHGFDVPQWSAPCIKHIGIRMLILSLRAVIKYAPSGKEVARENLKREWETYSHPSIASSACFRKLYDLIGDPTAFENDTSASPCLALEWLDSTFADALPELNRRTYILITAIVETIMTSCISFGEVGLVNTDTKPANILLSGMGTDDPVVKIADLGLTFTDGSRCKVQPYAMRAPEVFRGLPFIDRSQVWACAAMLLCWLKPGILGAADMDADFLKNTWCIAKLRRLFPDWNDPPVEDNVHSREFTLSKRIAEEPGLIRISSLEDEMRGMHLLPVLKDLLSLMLVVNPDKRPSAAQVLASQQFQSLKESLVV</sequence>
<dbReference type="Pfam" id="PF00069">
    <property type="entry name" value="Pkinase"/>
    <property type="match status" value="1"/>
</dbReference>
<dbReference type="SMART" id="SM00220">
    <property type="entry name" value="S_TKc"/>
    <property type="match status" value="1"/>
</dbReference>
<name>A0ABR3S9P2_9PEZI</name>
<protein>
    <recommendedName>
        <fullName evidence="1">Protein kinase domain-containing protein</fullName>
    </recommendedName>
</protein>
<dbReference type="PANTHER" id="PTHR44167:SF24">
    <property type="entry name" value="SERINE_THREONINE-PROTEIN KINASE CHK2"/>
    <property type="match status" value="1"/>
</dbReference>
<dbReference type="PROSITE" id="PS50011">
    <property type="entry name" value="PROTEIN_KINASE_DOM"/>
    <property type="match status" value="1"/>
</dbReference>
<dbReference type="InterPro" id="IPR011009">
    <property type="entry name" value="Kinase-like_dom_sf"/>
</dbReference>